<accession>A0A7X6PN33</accession>
<protein>
    <submittedName>
        <fullName evidence="2">WD40 repeat domain-containing protein</fullName>
    </submittedName>
</protein>
<feature type="signal peptide" evidence="1">
    <location>
        <begin position="1"/>
        <end position="21"/>
    </location>
</feature>
<dbReference type="SUPFAM" id="SSF69322">
    <property type="entry name" value="Tricorn protease domain 2"/>
    <property type="match status" value="1"/>
</dbReference>
<proteinExistence type="predicted"/>
<evidence type="ECO:0000313" key="2">
    <source>
        <dbReference type="EMBL" id="NLA56005.1"/>
    </source>
</evidence>
<name>A0A7X6PN33_9CORY</name>
<organism evidence="2 3">
    <name type="scientific">Corynebacterium humireducens</name>
    <dbReference type="NCBI Taxonomy" id="1223514"/>
    <lineage>
        <taxon>Bacteria</taxon>
        <taxon>Bacillati</taxon>
        <taxon>Actinomycetota</taxon>
        <taxon>Actinomycetes</taxon>
        <taxon>Mycobacteriales</taxon>
        <taxon>Corynebacteriaceae</taxon>
        <taxon>Corynebacterium</taxon>
    </lineage>
</organism>
<dbReference type="PROSITE" id="PS51257">
    <property type="entry name" value="PROKAR_LIPOPROTEIN"/>
    <property type="match status" value="1"/>
</dbReference>
<reference evidence="2 3" key="1">
    <citation type="journal article" date="2020" name="Biotechnol. Biofuels">
        <title>New insights from the biogas microbiome by comprehensive genome-resolved metagenomics of nearly 1600 species originating from multiple anaerobic digesters.</title>
        <authorList>
            <person name="Campanaro S."/>
            <person name="Treu L."/>
            <person name="Rodriguez-R L.M."/>
            <person name="Kovalovszki A."/>
            <person name="Ziels R.M."/>
            <person name="Maus I."/>
            <person name="Zhu X."/>
            <person name="Kougias P.G."/>
            <person name="Basile A."/>
            <person name="Luo G."/>
            <person name="Schluter A."/>
            <person name="Konstantinidis K.T."/>
            <person name="Angelidaki I."/>
        </authorList>
    </citation>
    <scope>NUCLEOTIDE SEQUENCE [LARGE SCALE GENOMIC DNA]</scope>
    <source>
        <strain evidence="2">AS15tlH2ME_198</strain>
    </source>
</reference>
<feature type="chain" id="PRO_5039107617" evidence="1">
    <location>
        <begin position="22"/>
        <end position="343"/>
    </location>
</feature>
<evidence type="ECO:0000256" key="1">
    <source>
        <dbReference type="SAM" id="SignalP"/>
    </source>
</evidence>
<dbReference type="Proteomes" id="UP000557899">
    <property type="component" value="Unassembled WGS sequence"/>
</dbReference>
<sequence>MNAGRVTALAALTATSLLLVACNVGPNPEVPDLGNAVAEVSPPSTAPAGEVLDLPAAWAEVSDMEAAGDVLGLRSGTTLALGTLEQLRAGDATEVEVPAHCGDLNASADTFVLACREEVLLVDAATGDVEKRSLAGTAAAPADSAVLTSTGELIVGSAEESKVLVFEQGNDEPVETITVAGHTSQLVAVSVEGAGDSVVRSNFTSTTIQDVHWRDGRQGGTLRVGLGIGQMSVGDNGVILASDNRGGQLAVYTATDVVRLHQTHPVAGSPWGVAWDGERDLAWISTTADNTLHGFDLSTGVPEEKVTLDTVADVHNVIALADGTLVLASATGDGLQIITDVSS</sequence>
<keyword evidence="1" id="KW-0732">Signal</keyword>
<comment type="caution">
    <text evidence="2">The sequence shown here is derived from an EMBL/GenBank/DDBJ whole genome shotgun (WGS) entry which is preliminary data.</text>
</comment>
<evidence type="ECO:0000313" key="3">
    <source>
        <dbReference type="Proteomes" id="UP000557899"/>
    </source>
</evidence>
<gene>
    <name evidence="2" type="ORF">GX859_06890</name>
</gene>
<dbReference type="AlphaFoldDB" id="A0A7X6PN33"/>
<dbReference type="EMBL" id="JAAZHI010000140">
    <property type="protein sequence ID" value="NLA56005.1"/>
    <property type="molecule type" value="Genomic_DNA"/>
</dbReference>
<dbReference type="Gene3D" id="2.130.10.10">
    <property type="entry name" value="YVTN repeat-like/Quinoprotein amine dehydrogenase"/>
    <property type="match status" value="1"/>
</dbReference>
<dbReference type="InterPro" id="IPR015943">
    <property type="entry name" value="WD40/YVTN_repeat-like_dom_sf"/>
</dbReference>